<keyword evidence="5 6" id="KW-0472">Membrane</keyword>
<dbReference type="STRING" id="1387353.BSF38_00696"/>
<evidence type="ECO:0000256" key="3">
    <source>
        <dbReference type="ARBA" id="ARBA00022692"/>
    </source>
</evidence>
<dbReference type="InterPro" id="IPR003807">
    <property type="entry name" value="DUF202"/>
</dbReference>
<keyword evidence="3 6" id="KW-0812">Transmembrane</keyword>
<evidence type="ECO:0000256" key="5">
    <source>
        <dbReference type="ARBA" id="ARBA00023136"/>
    </source>
</evidence>
<evidence type="ECO:0000313" key="9">
    <source>
        <dbReference type="Proteomes" id="UP000186309"/>
    </source>
</evidence>
<gene>
    <name evidence="8" type="ORF">BSF38_00696</name>
</gene>
<feature type="domain" description="DUF202" evidence="7">
    <location>
        <begin position="17"/>
        <end position="94"/>
    </location>
</feature>
<feature type="transmembrane region" description="Helical" evidence="6">
    <location>
        <begin position="69"/>
        <end position="87"/>
    </location>
</feature>
<dbReference type="EMBL" id="CP019082">
    <property type="protein sequence ID" value="APW59280.1"/>
    <property type="molecule type" value="Genomic_DNA"/>
</dbReference>
<evidence type="ECO:0000256" key="6">
    <source>
        <dbReference type="SAM" id="Phobius"/>
    </source>
</evidence>
<sequence>MDLNQHHETHPPIEDPRVYLAAERTYLAWVRTSIGLMGFGFVIARFGFLIRSLAIMDPSRPYNSKFSPYLGFTMVCFGVAVCLVAAVRHRVYIRALRAGVANPQMSLSASMALAAVLAVAGMMMAIHILTT</sequence>
<feature type="transmembrane region" description="Helical" evidence="6">
    <location>
        <begin position="107"/>
        <end position="129"/>
    </location>
</feature>
<dbReference type="PANTHER" id="PTHR34187:SF2">
    <property type="entry name" value="DUF202 DOMAIN-CONTAINING PROTEIN"/>
    <property type="match status" value="1"/>
</dbReference>
<keyword evidence="4 6" id="KW-1133">Transmembrane helix</keyword>
<dbReference type="InterPro" id="IPR052053">
    <property type="entry name" value="IM_YidH-like"/>
</dbReference>
<protein>
    <recommendedName>
        <fullName evidence="7">DUF202 domain-containing protein</fullName>
    </recommendedName>
</protein>
<comment type="subcellular location">
    <subcellularLocation>
        <location evidence="1">Cell membrane</location>
        <topology evidence="1">Multi-pass membrane protein</topology>
    </subcellularLocation>
</comment>
<dbReference type="Proteomes" id="UP000186309">
    <property type="component" value="Chromosome"/>
</dbReference>
<accession>A0A1U7CK12</accession>
<name>A0A1U7CK12_9BACT</name>
<dbReference type="KEGG" id="pbor:BSF38_00696"/>
<dbReference type="AlphaFoldDB" id="A0A1U7CK12"/>
<proteinExistence type="predicted"/>
<evidence type="ECO:0000256" key="1">
    <source>
        <dbReference type="ARBA" id="ARBA00004651"/>
    </source>
</evidence>
<evidence type="ECO:0000256" key="4">
    <source>
        <dbReference type="ARBA" id="ARBA00022989"/>
    </source>
</evidence>
<keyword evidence="9" id="KW-1185">Reference proteome</keyword>
<dbReference type="PANTHER" id="PTHR34187">
    <property type="entry name" value="FGR18P"/>
    <property type="match status" value="1"/>
</dbReference>
<evidence type="ECO:0000256" key="2">
    <source>
        <dbReference type="ARBA" id="ARBA00022475"/>
    </source>
</evidence>
<evidence type="ECO:0000259" key="7">
    <source>
        <dbReference type="Pfam" id="PF02656"/>
    </source>
</evidence>
<dbReference type="RefSeq" id="WP_076343482.1">
    <property type="nucleotide sequence ID" value="NZ_CP019082.1"/>
</dbReference>
<dbReference type="GO" id="GO:0005886">
    <property type="term" value="C:plasma membrane"/>
    <property type="evidence" value="ECO:0007669"/>
    <property type="project" value="UniProtKB-SubCell"/>
</dbReference>
<reference evidence="9" key="1">
    <citation type="submission" date="2016-12" db="EMBL/GenBank/DDBJ databases">
        <title>Comparative genomics of four Isosphaeraceae planctomycetes: a common pool of plasmids and glycoside hydrolase genes.</title>
        <authorList>
            <person name="Ivanova A."/>
        </authorList>
    </citation>
    <scope>NUCLEOTIDE SEQUENCE [LARGE SCALE GENOMIC DNA]</scope>
    <source>
        <strain evidence="9">PX4</strain>
    </source>
</reference>
<keyword evidence="2" id="KW-1003">Cell membrane</keyword>
<feature type="transmembrane region" description="Helical" evidence="6">
    <location>
        <begin position="26"/>
        <end position="48"/>
    </location>
</feature>
<organism evidence="8 9">
    <name type="scientific">Paludisphaera borealis</name>
    <dbReference type="NCBI Taxonomy" id="1387353"/>
    <lineage>
        <taxon>Bacteria</taxon>
        <taxon>Pseudomonadati</taxon>
        <taxon>Planctomycetota</taxon>
        <taxon>Planctomycetia</taxon>
        <taxon>Isosphaerales</taxon>
        <taxon>Isosphaeraceae</taxon>
        <taxon>Paludisphaera</taxon>
    </lineage>
</organism>
<dbReference type="Pfam" id="PF02656">
    <property type="entry name" value="DUF202"/>
    <property type="match status" value="1"/>
</dbReference>
<evidence type="ECO:0000313" key="8">
    <source>
        <dbReference type="EMBL" id="APW59280.1"/>
    </source>
</evidence>